<dbReference type="CDD" id="cd07185">
    <property type="entry name" value="OmpA_C-like"/>
    <property type="match status" value="1"/>
</dbReference>
<dbReference type="GO" id="GO:0009279">
    <property type="term" value="C:cell outer membrane"/>
    <property type="evidence" value="ECO:0007669"/>
    <property type="project" value="UniProtKB-SubCell"/>
</dbReference>
<reference evidence="7 8" key="1">
    <citation type="submission" date="2018-08" db="EMBL/GenBank/DDBJ databases">
        <title>Mucilaginibacter terrae sp. nov., isolated from manganese diggings.</title>
        <authorList>
            <person name="Huang Y."/>
            <person name="Zhou Z."/>
        </authorList>
    </citation>
    <scope>NUCLEOTIDE SEQUENCE [LARGE SCALE GENOMIC DNA]</scope>
    <source>
        <strain evidence="7 8">ZH6</strain>
    </source>
</reference>
<evidence type="ECO:0000256" key="1">
    <source>
        <dbReference type="ARBA" id="ARBA00004442"/>
    </source>
</evidence>
<dbReference type="InterPro" id="IPR011990">
    <property type="entry name" value="TPR-like_helical_dom_sf"/>
</dbReference>
<dbReference type="AlphaFoldDB" id="A0A3E2NTD4"/>
<keyword evidence="5" id="KW-0732">Signal</keyword>
<organism evidence="7 8">
    <name type="scientific">Mucilaginibacter terrenus</name>
    <dbReference type="NCBI Taxonomy" id="2482727"/>
    <lineage>
        <taxon>Bacteria</taxon>
        <taxon>Pseudomonadati</taxon>
        <taxon>Bacteroidota</taxon>
        <taxon>Sphingobacteriia</taxon>
        <taxon>Sphingobacteriales</taxon>
        <taxon>Sphingobacteriaceae</taxon>
        <taxon>Mucilaginibacter</taxon>
    </lineage>
</organism>
<name>A0A3E2NTD4_9SPHI</name>
<comment type="subcellular location">
    <subcellularLocation>
        <location evidence="1">Cell outer membrane</location>
    </subcellularLocation>
</comment>
<keyword evidence="2 4" id="KW-0472">Membrane</keyword>
<evidence type="ECO:0000259" key="6">
    <source>
        <dbReference type="PROSITE" id="PS51123"/>
    </source>
</evidence>
<dbReference type="InterPro" id="IPR036737">
    <property type="entry name" value="OmpA-like_sf"/>
</dbReference>
<dbReference type="Pfam" id="PF00691">
    <property type="entry name" value="OmpA"/>
    <property type="match status" value="1"/>
</dbReference>
<comment type="caution">
    <text evidence="7">The sequence shown here is derived from an EMBL/GenBank/DDBJ whole genome shotgun (WGS) entry which is preliminary data.</text>
</comment>
<dbReference type="RefSeq" id="WP_117381163.1">
    <property type="nucleotide sequence ID" value="NZ_QWDE01000001.1"/>
</dbReference>
<dbReference type="Gene3D" id="1.25.40.10">
    <property type="entry name" value="Tetratricopeptide repeat domain"/>
    <property type="match status" value="1"/>
</dbReference>
<evidence type="ECO:0000256" key="5">
    <source>
        <dbReference type="SAM" id="SignalP"/>
    </source>
</evidence>
<dbReference type="InterPro" id="IPR006665">
    <property type="entry name" value="OmpA-like"/>
</dbReference>
<dbReference type="PRINTS" id="PR01021">
    <property type="entry name" value="OMPADOMAIN"/>
</dbReference>
<feature type="domain" description="OmpA-like" evidence="6">
    <location>
        <begin position="454"/>
        <end position="575"/>
    </location>
</feature>
<dbReference type="SUPFAM" id="SSF48452">
    <property type="entry name" value="TPR-like"/>
    <property type="match status" value="1"/>
</dbReference>
<dbReference type="InterPro" id="IPR006664">
    <property type="entry name" value="OMP_bac"/>
</dbReference>
<evidence type="ECO:0000256" key="2">
    <source>
        <dbReference type="ARBA" id="ARBA00023136"/>
    </source>
</evidence>
<evidence type="ECO:0000313" key="8">
    <source>
        <dbReference type="Proteomes" id="UP000260823"/>
    </source>
</evidence>
<dbReference type="PANTHER" id="PTHR30329">
    <property type="entry name" value="STATOR ELEMENT OF FLAGELLAR MOTOR COMPLEX"/>
    <property type="match status" value="1"/>
</dbReference>
<dbReference type="OrthoDB" id="9809364at2"/>
<sequence length="575" mass="64156">MKSILVTILLLSVCCFSYAQEQPGKKQIADKFFEREEYAKAAEMYLDLTNKANPDYRVIERLADCYRLMNDSRSAEQWYASAIAYDKAAAINIYYYAEALLQNKKLKEAKVQYQAYFAQVNDPERLKFKLATCDSAEKWMTVPVKGFALKLEKGLSTVYSDWGATTYGKNDIVFTSDRVSGYEGLKEIDKRTGNSYLKLYLVKNDSIALLPLRTKDSRVFNGDYHVGPAVFNNNADTSWITITTTVAAGKLAVDKRPRKSSQRLYTRRLQLIMATKSNGVWGRFKAFAYNNVSSYSVGHAALSPNGNLLYFTSDMPGGEGGTDIWFCEKQADGSWGKPINCGKAINTRYDEAFPVVKGSDTLTFASKGLPGMGGFDIFFSKGEMADWDTPHNYRYPVNSTSDDFYLLTHNGSEGYLSSNRKGGMGSDDIYSFNYNVPSLVTAAKPIPDEARGIDSKPPQAINVVIYYDLDKANIRADAAAQLDKLAEVLKRFATLKIKLAAYTDARASAGYNINLSRSRALAALEYLASKGIDRERMRASWNGEENLVNNCPDGVVCPETAQQLNRRTEISIDNK</sequence>
<dbReference type="EMBL" id="QWDE01000001">
    <property type="protein sequence ID" value="RFZ84273.1"/>
    <property type="molecule type" value="Genomic_DNA"/>
</dbReference>
<evidence type="ECO:0000313" key="7">
    <source>
        <dbReference type="EMBL" id="RFZ84273.1"/>
    </source>
</evidence>
<keyword evidence="8" id="KW-1185">Reference proteome</keyword>
<dbReference type="Gene3D" id="3.30.1330.60">
    <property type="entry name" value="OmpA-like domain"/>
    <property type="match status" value="1"/>
</dbReference>
<proteinExistence type="predicted"/>
<evidence type="ECO:0000256" key="3">
    <source>
        <dbReference type="ARBA" id="ARBA00023237"/>
    </source>
</evidence>
<dbReference type="Proteomes" id="UP000260823">
    <property type="component" value="Unassembled WGS sequence"/>
</dbReference>
<dbReference type="PROSITE" id="PS51123">
    <property type="entry name" value="OMPA_2"/>
    <property type="match status" value="1"/>
</dbReference>
<dbReference type="SUPFAM" id="SSF103088">
    <property type="entry name" value="OmpA-like"/>
    <property type="match status" value="1"/>
</dbReference>
<keyword evidence="3" id="KW-0998">Cell outer membrane</keyword>
<dbReference type="InterPro" id="IPR050330">
    <property type="entry name" value="Bact_OuterMem_StrucFunc"/>
</dbReference>
<feature type="chain" id="PRO_5017803028" evidence="5">
    <location>
        <begin position="20"/>
        <end position="575"/>
    </location>
</feature>
<feature type="signal peptide" evidence="5">
    <location>
        <begin position="1"/>
        <end position="19"/>
    </location>
</feature>
<accession>A0A3E2NTD4</accession>
<protein>
    <submittedName>
        <fullName evidence="7">OmpA family protein</fullName>
    </submittedName>
</protein>
<dbReference type="PANTHER" id="PTHR30329:SF21">
    <property type="entry name" value="LIPOPROTEIN YIAD-RELATED"/>
    <property type="match status" value="1"/>
</dbReference>
<gene>
    <name evidence="7" type="ORF">DYU05_01190</name>
</gene>
<evidence type="ECO:0000256" key="4">
    <source>
        <dbReference type="PROSITE-ProRule" id="PRU00473"/>
    </source>
</evidence>